<dbReference type="EMBL" id="JAGMVJ010000002">
    <property type="protein sequence ID" value="KAH7093546.1"/>
    <property type="molecule type" value="Genomic_DNA"/>
</dbReference>
<evidence type="ECO:0000256" key="8">
    <source>
        <dbReference type="SAM" id="MobiDB-lite"/>
    </source>
</evidence>
<reference evidence="12" key="1">
    <citation type="journal article" date="2021" name="Nat. Commun.">
        <title>Genetic determinants of endophytism in the Arabidopsis root mycobiome.</title>
        <authorList>
            <person name="Mesny F."/>
            <person name="Miyauchi S."/>
            <person name="Thiergart T."/>
            <person name="Pickel B."/>
            <person name="Atanasova L."/>
            <person name="Karlsson M."/>
            <person name="Huettel B."/>
            <person name="Barry K.W."/>
            <person name="Haridas S."/>
            <person name="Chen C."/>
            <person name="Bauer D."/>
            <person name="Andreopoulos W."/>
            <person name="Pangilinan J."/>
            <person name="LaButti K."/>
            <person name="Riley R."/>
            <person name="Lipzen A."/>
            <person name="Clum A."/>
            <person name="Drula E."/>
            <person name="Henrissat B."/>
            <person name="Kohler A."/>
            <person name="Grigoriev I.V."/>
            <person name="Martin F.M."/>
            <person name="Hacquard S."/>
        </authorList>
    </citation>
    <scope>NUCLEOTIDE SEQUENCE</scope>
    <source>
        <strain evidence="12">MPI-SDFR-AT-0120</strain>
    </source>
</reference>
<evidence type="ECO:0000256" key="5">
    <source>
        <dbReference type="ARBA" id="ARBA00022801"/>
    </source>
</evidence>
<evidence type="ECO:0000256" key="1">
    <source>
        <dbReference type="ARBA" id="ARBA00000707"/>
    </source>
</evidence>
<feature type="compositionally biased region" description="Basic and acidic residues" evidence="8">
    <location>
        <begin position="3126"/>
        <end position="3136"/>
    </location>
</feature>
<feature type="region of interest" description="Disordered" evidence="8">
    <location>
        <begin position="3077"/>
        <end position="3160"/>
    </location>
</feature>
<dbReference type="OrthoDB" id="3182339at2759"/>
<dbReference type="Pfam" id="PF12340">
    <property type="entry name" value="DUF3638"/>
    <property type="match status" value="1"/>
</dbReference>
<proteinExistence type="predicted"/>
<dbReference type="Pfam" id="PF20255">
    <property type="entry name" value="DUF6606"/>
    <property type="match status" value="1"/>
</dbReference>
<dbReference type="PANTHER" id="PTHR13367">
    <property type="entry name" value="UBIQUITIN THIOESTERASE"/>
    <property type="match status" value="1"/>
</dbReference>
<evidence type="ECO:0000256" key="3">
    <source>
        <dbReference type="ARBA" id="ARBA00022670"/>
    </source>
</evidence>
<evidence type="ECO:0000256" key="4">
    <source>
        <dbReference type="ARBA" id="ARBA00022786"/>
    </source>
</evidence>
<keyword evidence="5" id="KW-0378">Hydrolase</keyword>
<evidence type="ECO:0000313" key="13">
    <source>
        <dbReference type="Proteomes" id="UP000813461"/>
    </source>
</evidence>
<keyword evidence="3" id="KW-0645">Protease</keyword>
<accession>A0A8K0RIG3</accession>
<evidence type="ECO:0000259" key="11">
    <source>
        <dbReference type="Pfam" id="PF20255"/>
    </source>
</evidence>
<comment type="caution">
    <text evidence="12">The sequence shown here is derived from an EMBL/GenBank/DDBJ whole genome shotgun (WGS) entry which is preliminary data.</text>
</comment>
<evidence type="ECO:0000256" key="2">
    <source>
        <dbReference type="ARBA" id="ARBA00012759"/>
    </source>
</evidence>
<dbReference type="Pfam" id="PF12359">
    <property type="entry name" value="DUF3645"/>
    <property type="match status" value="1"/>
</dbReference>
<sequence length="3160" mass="359140">MPATARGASPLQIYQHVVLPRDLPGRQDESILDIGSELVKRLLQAVSIVASHAPANNLSGLEKLRRTLASSAALNTYGKIDKEKLVGELSRLGTTRSLLLFVTEQNAAIHVYRDFRPDHANSVVFEAFETSATCEKVLSAPGALLWDFPGQAVEIPYHTFSTNDFQQSMSSFLEQASEEFVKHFAFITHKARAPLPEIRDTPDPTLITSALMTILEVNGSPHATPILRKRVRDTVSFLDARKPWRRSAYYLAVRVIIQRRLYAIFGADVGRMYYKIIMCAFISKLLEDVIYEIPSEAAQSLCEKLGRRLSKLEQDSINGSPEARILHHYIFSQLGQLIELTLIGARKILSKEWEAHIESTTRVIKPILLDARPEYLELKLPSSLHKLTHALRANVTIASRTRHSAEDLLGSYENNTVMRPIVPIMQRYFTLCEYEDEVTKCLLRPHPERRDATSWCTYLARKIQTYISTIADAYFDYPEFKSRQILALMELWVAMDGRARQAYPLLNEFHPGFDALILDVLELSTVQELERLRAVQSYIMERCESALGDRSKTIFDSPSRRCYGERHYDVYGEHGGLHELRRQIEENANEQMAVKEEEFKAKSERYASMRQELKTHDCVGFVERNGKKKHDGFCKHHDIKYHSGKIDIEIFEYPLPRDEPSIKAVIFELMCPEAFAAYRDATWSLLSSLAIPGTAEIEEVPLMRDWVGLRSHANTTLPRVTLGSSTKAHLSTHYATTKFPARLKDVSRPFGMRLIFYDFSGQVWVGGNTLASLAHQFPVKLPQLSPYVAFEHVGDGWPTSNEIIAGHTKCPKDVNVHEYMAWQDLGRGTHTRWLSLLRELGSTNINFSTESTWAILSRLCLQTGPASTCDTLRDIHAIFRDNTFCAKLLNQLSVRLYSIRRNWREPVQLDIIITILFKVFMLSPQDGARRLARELLVLARNMTKQWYEDLDKIPEDARNSTVAYMIWATVLWKRTHFITLDTKTTILPNELQDFMIASIALQDSLVGRFDTLAYSLRNAILRDFSLAYRFRDRLRSTILDDEGILLNALKSVWPVPDECLSSGCSRMYSAPGSWWITMTLSTKHNFQHHIHYNSLNGTLLVNGQQLGSLPQEYRQWPIVDELFNGQVIKTYPSNLPGMSFVVNKKMCSRYWVHFGFRGDQLVIQAEQGNTIFEYFHRTTFSNALQRDLPASLITDCYHWLNLRTSILEVRQQDPWKSKPGNWCLDLISRRATRNNQSTLVDPNSLLAELVALNFLYFEYPEHVTVFKPRKGPLRVELKRLELTFVIKKSGSLYCEQFSAIIAESQHQNIGTWHGLKSKLVFRTLSDPSQRTVLVPIGKHIVQRHGPHVSIVVRNIGKYLKFDVNDVLGRIDCPAEPFILHSRALWHALTAYHIPDVLTGRTGAEEALQYLKSGAYRPWTPLSSQSSNILVKIAELSPQRSYYPPSMRTMETIHWNPDLPIYNQDDRYRGAVNDILALHANLQSFSLEQNASLPLAIIPGDDHLVNRALYRTNSFFMASDKLYESRDGRKISPEQSNLATIATTFCIWPNALQLPRDLPNLLDGKTMIAGYDQQFDKFQITDLLEADLGLEWGALVKFARNSSKEDTFRLTFLFAILAFAPQVDMNLLRAIVAFALVPALKGMNLPTASGYSKFSFQEEPMLSDLMDTIKPARRACQATPKNKTYRMKLETQHEDRVTEACDTFTHSIITQWPSTELDVNQLAVTADVLLDRTAALQLILPEWSRLAQNFVFSQHIAEVQALLDQHDDHDIDRFHSPSAMSFFQPDYYPQRTRGGELPQLRDLLEKCDDTSTSLLDGASSGDIESSSKSSQASRQAAISAAMVRKKVNAHPNLTELLRLVRTLTATSSETRKRYGAELETSIHALSEHLASPPVQQEPFNPTKLSNDIIRAKSFVATLLSRIEHGLGENSGGTKWLKATGLMPRVTILTLLSSLSTSGGIHLNKTVRNQLIDLGIAITAYQRLLRIQDAVDKGRVQQMLDEGDNLGHTNWSPFDYADWLLLEVESNMMIRPEQVDVALATISPKTNQNSVLQLLMGKGKTSIILPMVALMLANKQNLFRIVVPKPLLLQSAQILQSKLGSILNREILHIPFSRRTPTRGGIILALPEHLLSFKLSGIQRLCDGKMEEAAEMINTQAWFDENARDVLDECDAALGIRTQLIYPSGSQQTVDGHPHRWQTVQALLALIFSCLDDLAQKYPTSIEIVPRSGVPLIYFLRGDVEQYLADQLLRKICRGQTSCLPMQDYSEGVQQDVHAFISTSSIRPELKKRIDAMFEGSNHLVGVLYHLRGLFCHRILFSTLKKRWNVQYGLHPDRDPIAVPYHAKGVPSQASEWGHPDVAIILTCLSFYYEGLSLAQFKQAFERIAKLDEPGIEYSVWVAQDVPEKFQNYHAINVEDAQQLRELHACIRYKPCLIDFYLNSFVFPLHAKQFSTKLSASGSDLVLFDRIQPSHRFTTGFSGTNDTRHQLPVTIRQNDLPQLAHTNAEVLAYLLEERNRPYVRMVDASRKRLSEEGLLRKLLRPNPTDRDDTNRIRILIDAGAQILEHDNRSLVKAWLKTDHEASAGVFFDSDHRAIITYQKGSDVPLVASPFAENLEKCLVYIDESHCRGTDLKLPPKARAAVTLGPHLTKDALVQAAMRLRLLGKSQSVTFFSPPEVHQSILDIRVAAKARTDVSIDSVDVVRWLLEQSCNAIDQLEPLYFSQSIDYLRRVQAKIEHPRLLQNTHQRHGYLDVVRTKETRSLKQLYGPKFNQHGPVLDPFAFEPSLRPFVREMVQRRGFFQDDGSIDVSSSLEEVEQEREMEVELECVREVQPPVHFDALAVKKLHPDIEHFALTGQRVKGSEAFLSMFSALGNTALGSKYGVKKPARSTGRLYVSSQFTKTVSVPEPNDNFIRPCHWLLWHCKLERGMLVSPEEANLLIPILRGAPCDDPTCHLIIYAVPVTRQMLHFNDMDYFAIPQLPKSFQAPIWLKVELGIFSGRLYFEWQEYEMIMRYLGMNKSDEDDTYGPIHHDEIFTAKSLQFLHEWLATRRRGIEFENTPMGFITSGKPLSGSHQFFSKTKKEEPGHNVPRITADSAVSPQEEYTEASDDDENAKEHLFQDDEDEDEDGVFHDAVETNHDAAGNTFFDGAPYVHEDEDGEKKD</sequence>
<dbReference type="GO" id="GO:0004843">
    <property type="term" value="F:cysteine-type deubiquitinase activity"/>
    <property type="evidence" value="ECO:0007669"/>
    <property type="project" value="UniProtKB-EC"/>
</dbReference>
<dbReference type="InterPro" id="IPR022105">
    <property type="entry name" value="DUF3645"/>
</dbReference>
<feature type="domain" description="DUF3638" evidence="9">
    <location>
        <begin position="2006"/>
        <end position="2211"/>
    </location>
</feature>
<keyword evidence="6" id="KW-0788">Thiol protease</keyword>
<evidence type="ECO:0000259" key="9">
    <source>
        <dbReference type="Pfam" id="PF12340"/>
    </source>
</evidence>
<feature type="compositionally biased region" description="Acidic residues" evidence="8">
    <location>
        <begin position="3100"/>
        <end position="3110"/>
    </location>
</feature>
<evidence type="ECO:0000313" key="12">
    <source>
        <dbReference type="EMBL" id="KAH7093546.1"/>
    </source>
</evidence>
<dbReference type="GO" id="GO:0006508">
    <property type="term" value="P:proteolysis"/>
    <property type="evidence" value="ECO:0007669"/>
    <property type="project" value="UniProtKB-KW"/>
</dbReference>
<gene>
    <name evidence="12" type="ORF">FB567DRAFT_610082</name>
</gene>
<feature type="domain" description="DUF3645" evidence="10">
    <location>
        <begin position="2329"/>
        <end position="2361"/>
    </location>
</feature>
<keyword evidence="4" id="KW-0833">Ubl conjugation pathway</keyword>
<keyword evidence="7" id="KW-0175">Coiled coil</keyword>
<name>A0A8K0RIG3_9PLEO</name>
<keyword evidence="13" id="KW-1185">Reference proteome</keyword>
<dbReference type="EC" id="3.4.19.12" evidence="2"/>
<feature type="coiled-coil region" evidence="7">
    <location>
        <begin position="577"/>
        <end position="612"/>
    </location>
</feature>
<dbReference type="PANTHER" id="PTHR13367:SF32">
    <property type="entry name" value="DUF6606 DOMAIN-CONTAINING PROTEIN"/>
    <property type="match status" value="1"/>
</dbReference>
<organism evidence="12 13">
    <name type="scientific">Paraphoma chrysanthemicola</name>
    <dbReference type="NCBI Taxonomy" id="798071"/>
    <lineage>
        <taxon>Eukaryota</taxon>
        <taxon>Fungi</taxon>
        <taxon>Dikarya</taxon>
        <taxon>Ascomycota</taxon>
        <taxon>Pezizomycotina</taxon>
        <taxon>Dothideomycetes</taxon>
        <taxon>Pleosporomycetidae</taxon>
        <taxon>Pleosporales</taxon>
        <taxon>Pleosporineae</taxon>
        <taxon>Phaeosphaeriaceae</taxon>
        <taxon>Paraphoma</taxon>
    </lineage>
</organism>
<dbReference type="InterPro" id="IPR022099">
    <property type="entry name" value="DUF3638"/>
</dbReference>
<dbReference type="InterPro" id="IPR051346">
    <property type="entry name" value="OTU_Deubiquitinase"/>
</dbReference>
<protein>
    <recommendedName>
        <fullName evidence="2">ubiquitinyl hydrolase 1</fullName>
        <ecNumber evidence="2">3.4.19.12</ecNumber>
    </recommendedName>
</protein>
<evidence type="ECO:0000259" key="10">
    <source>
        <dbReference type="Pfam" id="PF12359"/>
    </source>
</evidence>
<dbReference type="InterPro" id="IPR046541">
    <property type="entry name" value="DUF6606"/>
</dbReference>
<dbReference type="Proteomes" id="UP000813461">
    <property type="component" value="Unassembled WGS sequence"/>
</dbReference>
<evidence type="ECO:0000256" key="7">
    <source>
        <dbReference type="SAM" id="Coils"/>
    </source>
</evidence>
<feature type="domain" description="DUF6606" evidence="11">
    <location>
        <begin position="13"/>
        <end position="287"/>
    </location>
</feature>
<evidence type="ECO:0000256" key="6">
    <source>
        <dbReference type="ARBA" id="ARBA00022807"/>
    </source>
</evidence>
<comment type="catalytic activity">
    <reaction evidence="1">
        <text>Thiol-dependent hydrolysis of ester, thioester, amide, peptide and isopeptide bonds formed by the C-terminal Gly of ubiquitin (a 76-residue protein attached to proteins as an intracellular targeting signal).</text>
        <dbReference type="EC" id="3.4.19.12"/>
    </reaction>
</comment>